<dbReference type="PANTHER" id="PTHR10126">
    <property type="entry name" value="TATA-BOX BINDING PROTEIN"/>
    <property type="match status" value="1"/>
</dbReference>
<comment type="similarity">
    <text evidence="3">Belongs to the TBP family.</text>
</comment>
<proteinExistence type="inferred from homology"/>
<accession>A0AA89C264</accession>
<evidence type="ECO:0000256" key="10">
    <source>
        <dbReference type="ARBA" id="ARBA00033173"/>
    </source>
</evidence>
<keyword evidence="5" id="KW-0805">Transcription regulation</keyword>
<keyword evidence="8" id="KW-0539">Nucleus</keyword>
<keyword evidence="6" id="KW-0238">DNA-binding</keyword>
<dbReference type="SUPFAM" id="SSF55945">
    <property type="entry name" value="TATA-box binding protein-like"/>
    <property type="match status" value="2"/>
</dbReference>
<dbReference type="PRINTS" id="PR00686">
    <property type="entry name" value="TIFACTORIID"/>
</dbReference>
<evidence type="ECO:0000256" key="8">
    <source>
        <dbReference type="ARBA" id="ARBA00023242"/>
    </source>
</evidence>
<feature type="region of interest" description="Disordered" evidence="11">
    <location>
        <begin position="38"/>
        <end position="58"/>
    </location>
</feature>
<dbReference type="InterPro" id="IPR000814">
    <property type="entry name" value="TBP"/>
</dbReference>
<evidence type="ECO:0000256" key="2">
    <source>
        <dbReference type="ARBA" id="ARBA00004496"/>
    </source>
</evidence>
<comment type="subcellular location">
    <subcellularLocation>
        <location evidence="2">Cytoplasm</location>
    </subcellularLocation>
    <subcellularLocation>
        <location evidence="1">Nucleus</location>
    </subcellularLocation>
</comment>
<sequence length="295" mass="33672">MAEVESAANFLSSTENSFPDHQDQNEIQNCIQQSSYGEPAGFDDMNDAQENGESNTCDSDEPTIDIIINNVVCSFSTRCHLNLKQIAMEGMNVEYRRENSMCNMKIRRPYTTASIWSSGKITCTGATSEDLAKVAARRFARILQRLGFKVRFSNYRVVNVLGTCSLPFRIRINEFSKKYPREASYEPELHPGVTYKIPSPKATLKIFSTGSITVTAPRVANIQSAIEHIFPLVLEFRSEKNDIDKDILSKEMRFIQKQRKAIKPKRPILDYQEIDLEDYDSDWSEEEFDSDTSQD</sequence>
<evidence type="ECO:0000313" key="12">
    <source>
        <dbReference type="EMBL" id="KAK3091572.1"/>
    </source>
</evidence>
<dbReference type="InterPro" id="IPR015445">
    <property type="entry name" value="TBP-like"/>
</dbReference>
<dbReference type="FunFam" id="3.30.310.10:FF:000005">
    <property type="entry name" value="TATA box-binding protein-like 1"/>
    <property type="match status" value="1"/>
</dbReference>
<dbReference type="CDD" id="cd04517">
    <property type="entry name" value="TLF"/>
    <property type="match status" value="1"/>
</dbReference>
<dbReference type="EMBL" id="VSWD01000010">
    <property type="protein sequence ID" value="KAK3091572.1"/>
    <property type="molecule type" value="Genomic_DNA"/>
</dbReference>
<comment type="caution">
    <text evidence="12">The sequence shown here is derived from an EMBL/GenBank/DDBJ whole genome shotgun (WGS) entry which is preliminary data.</text>
</comment>
<keyword evidence="7" id="KW-0804">Transcription</keyword>
<dbReference type="InterPro" id="IPR012295">
    <property type="entry name" value="TBP_dom_sf"/>
</dbReference>
<dbReference type="GO" id="GO:0005634">
    <property type="term" value="C:nucleus"/>
    <property type="evidence" value="ECO:0007669"/>
    <property type="project" value="UniProtKB-SubCell"/>
</dbReference>
<dbReference type="Proteomes" id="UP001186944">
    <property type="component" value="Unassembled WGS sequence"/>
</dbReference>
<name>A0AA89C264_PINIB</name>
<dbReference type="GO" id="GO:0005737">
    <property type="term" value="C:cytoplasm"/>
    <property type="evidence" value="ECO:0007669"/>
    <property type="project" value="UniProtKB-SubCell"/>
</dbReference>
<dbReference type="GO" id="GO:0003677">
    <property type="term" value="F:DNA binding"/>
    <property type="evidence" value="ECO:0007669"/>
    <property type="project" value="UniProtKB-KW"/>
</dbReference>
<dbReference type="Pfam" id="PF00352">
    <property type="entry name" value="TBP"/>
    <property type="match status" value="2"/>
</dbReference>
<evidence type="ECO:0000256" key="7">
    <source>
        <dbReference type="ARBA" id="ARBA00023163"/>
    </source>
</evidence>
<feature type="compositionally biased region" description="Polar residues" evidence="11">
    <location>
        <begin position="48"/>
        <end position="57"/>
    </location>
</feature>
<evidence type="ECO:0000256" key="4">
    <source>
        <dbReference type="ARBA" id="ARBA00022490"/>
    </source>
</evidence>
<evidence type="ECO:0000256" key="3">
    <source>
        <dbReference type="ARBA" id="ARBA00005560"/>
    </source>
</evidence>
<keyword evidence="13" id="KW-1185">Reference proteome</keyword>
<dbReference type="GO" id="GO:0006352">
    <property type="term" value="P:DNA-templated transcription initiation"/>
    <property type="evidence" value="ECO:0007669"/>
    <property type="project" value="InterPro"/>
</dbReference>
<gene>
    <name evidence="12" type="ORF">FSP39_020899</name>
</gene>
<evidence type="ECO:0000256" key="5">
    <source>
        <dbReference type="ARBA" id="ARBA00023015"/>
    </source>
</evidence>
<keyword evidence="4" id="KW-0963">Cytoplasm</keyword>
<evidence type="ECO:0000256" key="11">
    <source>
        <dbReference type="SAM" id="MobiDB-lite"/>
    </source>
</evidence>
<feature type="region of interest" description="Disordered" evidence="11">
    <location>
        <begin position="1"/>
        <end position="22"/>
    </location>
</feature>
<reference evidence="12" key="1">
    <citation type="submission" date="2019-08" db="EMBL/GenBank/DDBJ databases">
        <title>The improved chromosome-level genome for the pearl oyster Pinctada fucata martensii using PacBio sequencing and Hi-C.</title>
        <authorList>
            <person name="Zheng Z."/>
        </authorList>
    </citation>
    <scope>NUCLEOTIDE SEQUENCE</scope>
    <source>
        <strain evidence="12">ZZ-2019</strain>
        <tissue evidence="12">Adductor muscle</tissue>
    </source>
</reference>
<dbReference type="Gene3D" id="3.30.310.10">
    <property type="entry name" value="TATA-Binding Protein"/>
    <property type="match status" value="2"/>
</dbReference>
<protein>
    <recommendedName>
        <fullName evidence="9">TATA box-binding protein-like 1</fullName>
    </recommendedName>
    <alternativeName>
        <fullName evidence="10">TBP-like factor</fullName>
    </alternativeName>
</protein>
<evidence type="ECO:0000256" key="1">
    <source>
        <dbReference type="ARBA" id="ARBA00004123"/>
    </source>
</evidence>
<organism evidence="12 13">
    <name type="scientific">Pinctada imbricata</name>
    <name type="common">Atlantic pearl-oyster</name>
    <name type="synonym">Pinctada martensii</name>
    <dbReference type="NCBI Taxonomy" id="66713"/>
    <lineage>
        <taxon>Eukaryota</taxon>
        <taxon>Metazoa</taxon>
        <taxon>Spiralia</taxon>
        <taxon>Lophotrochozoa</taxon>
        <taxon>Mollusca</taxon>
        <taxon>Bivalvia</taxon>
        <taxon>Autobranchia</taxon>
        <taxon>Pteriomorphia</taxon>
        <taxon>Pterioida</taxon>
        <taxon>Pterioidea</taxon>
        <taxon>Pteriidae</taxon>
        <taxon>Pinctada</taxon>
    </lineage>
</organism>
<evidence type="ECO:0000256" key="6">
    <source>
        <dbReference type="ARBA" id="ARBA00023125"/>
    </source>
</evidence>
<dbReference type="AlphaFoldDB" id="A0AA89C264"/>
<dbReference type="FunFam" id="3.30.310.10:FF:000009">
    <property type="entry name" value="TatA box-binding protein-like protein 1"/>
    <property type="match status" value="1"/>
</dbReference>
<evidence type="ECO:0000256" key="9">
    <source>
        <dbReference type="ARBA" id="ARBA00023474"/>
    </source>
</evidence>
<evidence type="ECO:0000313" key="13">
    <source>
        <dbReference type="Proteomes" id="UP001186944"/>
    </source>
</evidence>